<name>A0A011UD25_9HYPH</name>
<dbReference type="AlphaFoldDB" id="A0A011UD25"/>
<dbReference type="PATRIC" id="fig|69279.3.peg.3355"/>
<comment type="caution">
    <text evidence="1">The sequence shown here is derived from an EMBL/GenBank/DDBJ whole genome shotgun (WGS) entry which is preliminary data.</text>
</comment>
<evidence type="ECO:0000313" key="2">
    <source>
        <dbReference type="Proteomes" id="UP000019849"/>
    </source>
</evidence>
<dbReference type="HOGENOM" id="CLU_151221_0_0_5"/>
<sequence>MPEPYWPTKKSEYRLADAAKTSRYARIKCRYCKTERFYLVEELRVVFGNVECDDVLYRNDWRCVKCGELNTLDLRMENPSAADLQKVKTRRIARIDYVRKITWRDE</sequence>
<dbReference type="Proteomes" id="UP000019849">
    <property type="component" value="Unassembled WGS sequence"/>
</dbReference>
<organism evidence="1 2">
    <name type="scientific">Aquamicrobium defluvii</name>
    <dbReference type="NCBI Taxonomy" id="69279"/>
    <lineage>
        <taxon>Bacteria</taxon>
        <taxon>Pseudomonadati</taxon>
        <taxon>Pseudomonadota</taxon>
        <taxon>Alphaproteobacteria</taxon>
        <taxon>Hyphomicrobiales</taxon>
        <taxon>Phyllobacteriaceae</taxon>
        <taxon>Aquamicrobium</taxon>
    </lineage>
</organism>
<gene>
    <name evidence="1" type="ORF">BG36_11300</name>
</gene>
<proteinExistence type="predicted"/>
<reference evidence="1 2" key="1">
    <citation type="submission" date="2014-02" db="EMBL/GenBank/DDBJ databases">
        <title>Aquamicrobium defluvii Genome sequencing.</title>
        <authorList>
            <person name="Wang X."/>
        </authorList>
    </citation>
    <scope>NUCLEOTIDE SEQUENCE [LARGE SCALE GENOMIC DNA]</scope>
    <source>
        <strain evidence="1 2">W13Z1</strain>
    </source>
</reference>
<accession>A0A011UD25</accession>
<dbReference type="EMBL" id="JENY01000023">
    <property type="protein sequence ID" value="EXL04021.1"/>
    <property type="molecule type" value="Genomic_DNA"/>
</dbReference>
<protein>
    <submittedName>
        <fullName evidence="1">Uncharacterized protein</fullName>
    </submittedName>
</protein>
<dbReference type="RefSeq" id="WP_035029139.1">
    <property type="nucleotide sequence ID" value="NZ_KK073895.1"/>
</dbReference>
<evidence type="ECO:0000313" key="1">
    <source>
        <dbReference type="EMBL" id="EXL04021.1"/>
    </source>
</evidence>